<evidence type="ECO:0000259" key="10">
    <source>
        <dbReference type="PROSITE" id="PS50113"/>
    </source>
</evidence>
<dbReference type="PRINTS" id="PR00344">
    <property type="entry name" value="BCTRLSENSOR"/>
</dbReference>
<dbReference type="CDD" id="cd00082">
    <property type="entry name" value="HisKA"/>
    <property type="match status" value="1"/>
</dbReference>
<dbReference type="EC" id="2.7.13.3" evidence="3"/>
<dbReference type="InterPro" id="IPR003660">
    <property type="entry name" value="HAMP_dom"/>
</dbReference>
<dbReference type="SUPFAM" id="SSF55874">
    <property type="entry name" value="ATPase domain of HSP90 chaperone/DNA topoisomerase II/histidine kinase"/>
    <property type="match status" value="1"/>
</dbReference>
<dbReference type="AlphaFoldDB" id="A0A1H6LYE4"/>
<dbReference type="Gene3D" id="3.30.565.10">
    <property type="entry name" value="Histidine kinase-like ATPase, C-terminal domain"/>
    <property type="match status" value="1"/>
</dbReference>
<dbReference type="Proteomes" id="UP000182272">
    <property type="component" value="Chromosome I"/>
</dbReference>
<dbReference type="InterPro" id="IPR000700">
    <property type="entry name" value="PAS-assoc_C"/>
</dbReference>
<sequence>MRQAVPKIRLRQWIWRAFVSSALIPLVLVETVLIAGYLLTNQITREKQLDYLKRSAIDSLSASVEQNALIVESKLESLGGVASLLGTVTGQALLTPASGPSEKLGVTPEGARYSTTDLGGAASFYSAVTPLAQQDLDKVQRLARVDTVFKQVKQTDPMIASLYFNSWDSYNRIYPWFRTNEQYSADLRIPEYSFYYLADATHNPKRKTRWTEVYMDPAGYGWMMSAVSPVYRGDFLEGVVGLDITVDGILNEIARLKVPWSGYQLLVSDDMTIMAMPPQAEDDFDLRELQAPDANMKMRRDVFKPGTYNLGQRNDSFAMANELQTAESGFSEVTLQGRPHLFAWKTIKSTGWRLVALVEKENVMAETDGLARHFRNIGYLMIVGLALFYACFFTILWRRSRKLSERLREPISGIVQMLREIGQGRWQPARVESGIYELDEMAGSVLTMGSQLATTEQQRDVAQERLALVMESATTGLWEYHLDDDSLTLRGGLVVRLELPETPMSREAFLARLDPNDAKAMLMAFDSVRMGQTSRIDIEFRLCRPDGSFLWLLGRGRMIKGILDGGRLAVGTLIDIDALKLTEMDLRERTLQAQAASQAKSRFISSMSHELRTPLNAIQGFAQLMRMGTHGETDGQHIDEILGASTHLAQLVDDLLDWSSLQAEPQKLTLKSVPVHAMLKECADMVRSQALAARLVLELDLTGAPVEVYADARRLRQVLLNLLSNAIKYNRPGGRLLIGAEGAGEWARLFVEDGGQGIELELQASLFEPFQRLGQENTAIQGTGIGLALCRELAGLMGGQMGFSSEPDKGSRFWIELVPTQLTENAATREKRRTVIFYAGNDASILPFISTVAGDRATLKFGTLENCVIESKAEGAPGILMLDYDDKDTDRSVHLGRLRRSLNAEFMSVVLLGSAPKNLAWVGFEFQAVLKKPLAVEALREVLDALLEKESSDVH</sequence>
<evidence type="ECO:0000259" key="11">
    <source>
        <dbReference type="PROSITE" id="PS50885"/>
    </source>
</evidence>
<dbReference type="SMART" id="SM00388">
    <property type="entry name" value="HisKA"/>
    <property type="match status" value="1"/>
</dbReference>
<feature type="transmembrane region" description="Helical" evidence="8">
    <location>
        <begin position="377"/>
        <end position="397"/>
    </location>
</feature>
<dbReference type="CDD" id="cd12913">
    <property type="entry name" value="PDC1_MCP_like"/>
    <property type="match status" value="1"/>
</dbReference>
<evidence type="ECO:0000256" key="1">
    <source>
        <dbReference type="ARBA" id="ARBA00000085"/>
    </source>
</evidence>
<comment type="subcellular location">
    <subcellularLocation>
        <location evidence="2">Membrane</location>
    </subcellularLocation>
</comment>
<dbReference type="GO" id="GO:0016020">
    <property type="term" value="C:membrane"/>
    <property type="evidence" value="ECO:0007669"/>
    <property type="project" value="UniProtKB-SubCell"/>
</dbReference>
<keyword evidence="8" id="KW-0472">Membrane</keyword>
<dbReference type="InterPro" id="IPR035965">
    <property type="entry name" value="PAS-like_dom_sf"/>
</dbReference>
<dbReference type="InterPro" id="IPR036097">
    <property type="entry name" value="HisK_dim/P_sf"/>
</dbReference>
<reference evidence="12 13" key="1">
    <citation type="submission" date="2016-10" db="EMBL/GenBank/DDBJ databases">
        <authorList>
            <person name="de Groot N.N."/>
        </authorList>
    </citation>
    <scope>NUCLEOTIDE SEQUENCE [LARGE SCALE GENOMIC DNA]</scope>
    <source>
        <strain evidence="12 13">LMG 2158</strain>
    </source>
</reference>
<feature type="transmembrane region" description="Helical" evidence="8">
    <location>
        <begin position="12"/>
        <end position="39"/>
    </location>
</feature>
<comment type="catalytic activity">
    <reaction evidence="1">
        <text>ATP + protein L-histidine = ADP + protein N-phospho-L-histidine.</text>
        <dbReference type="EC" id="2.7.13.3"/>
    </reaction>
</comment>
<organism evidence="12 13">
    <name type="scientific">Pseudomonas asplenii</name>
    <dbReference type="NCBI Taxonomy" id="53407"/>
    <lineage>
        <taxon>Bacteria</taxon>
        <taxon>Pseudomonadati</taxon>
        <taxon>Pseudomonadota</taxon>
        <taxon>Gammaproteobacteria</taxon>
        <taxon>Pseudomonadales</taxon>
        <taxon>Pseudomonadaceae</taxon>
        <taxon>Pseudomonas</taxon>
    </lineage>
</organism>
<dbReference type="InterPro" id="IPR005467">
    <property type="entry name" value="His_kinase_dom"/>
</dbReference>
<gene>
    <name evidence="12" type="ORF">SAMN05216581_0672</name>
</gene>
<evidence type="ECO:0000313" key="12">
    <source>
        <dbReference type="EMBL" id="SEH93880.1"/>
    </source>
</evidence>
<dbReference type="Pfam" id="PF00512">
    <property type="entry name" value="HisKA"/>
    <property type="match status" value="1"/>
</dbReference>
<proteinExistence type="predicted"/>
<dbReference type="InterPro" id="IPR003661">
    <property type="entry name" value="HisK_dim/P_dom"/>
</dbReference>
<dbReference type="SUPFAM" id="SSF55785">
    <property type="entry name" value="PYP-like sensor domain (PAS domain)"/>
    <property type="match status" value="1"/>
</dbReference>
<dbReference type="GO" id="GO:0000155">
    <property type="term" value="F:phosphorelay sensor kinase activity"/>
    <property type="evidence" value="ECO:0007669"/>
    <property type="project" value="InterPro"/>
</dbReference>
<dbReference type="Gene3D" id="3.30.450.20">
    <property type="entry name" value="PAS domain"/>
    <property type="match status" value="2"/>
</dbReference>
<feature type="domain" description="PAC" evidence="10">
    <location>
        <begin position="536"/>
        <end position="588"/>
    </location>
</feature>
<evidence type="ECO:0000256" key="4">
    <source>
        <dbReference type="ARBA" id="ARBA00022553"/>
    </source>
</evidence>
<dbReference type="PROSITE" id="PS50109">
    <property type="entry name" value="HIS_KIN"/>
    <property type="match status" value="1"/>
</dbReference>
<evidence type="ECO:0000256" key="6">
    <source>
        <dbReference type="ARBA" id="ARBA00022777"/>
    </source>
</evidence>
<dbReference type="EMBL" id="LT629972">
    <property type="protein sequence ID" value="SEH93880.1"/>
    <property type="molecule type" value="Genomic_DNA"/>
</dbReference>
<dbReference type="InterPro" id="IPR004358">
    <property type="entry name" value="Sig_transdc_His_kin-like_C"/>
</dbReference>
<protein>
    <recommendedName>
        <fullName evidence="3">histidine kinase</fullName>
        <ecNumber evidence="3">2.7.13.3</ecNumber>
    </recommendedName>
</protein>
<evidence type="ECO:0000256" key="7">
    <source>
        <dbReference type="ARBA" id="ARBA00023012"/>
    </source>
</evidence>
<keyword evidence="8" id="KW-1133">Transmembrane helix</keyword>
<dbReference type="InterPro" id="IPR003594">
    <property type="entry name" value="HATPase_dom"/>
</dbReference>
<dbReference type="PROSITE" id="PS50113">
    <property type="entry name" value="PAC"/>
    <property type="match status" value="1"/>
</dbReference>
<evidence type="ECO:0000256" key="2">
    <source>
        <dbReference type="ARBA" id="ARBA00004370"/>
    </source>
</evidence>
<dbReference type="InterPro" id="IPR036890">
    <property type="entry name" value="HATPase_C_sf"/>
</dbReference>
<keyword evidence="7" id="KW-0902">Two-component regulatory system</keyword>
<dbReference type="Gene3D" id="1.10.287.130">
    <property type="match status" value="1"/>
</dbReference>
<dbReference type="InterPro" id="IPR001610">
    <property type="entry name" value="PAC"/>
</dbReference>
<evidence type="ECO:0000256" key="8">
    <source>
        <dbReference type="SAM" id="Phobius"/>
    </source>
</evidence>
<evidence type="ECO:0000259" key="9">
    <source>
        <dbReference type="PROSITE" id="PS50109"/>
    </source>
</evidence>
<name>A0A1H6LYE4_9PSED</name>
<dbReference type="RefSeq" id="WP_029530858.1">
    <property type="nucleotide sequence ID" value="NZ_LT629972.1"/>
</dbReference>
<dbReference type="SUPFAM" id="SSF47384">
    <property type="entry name" value="Homodimeric domain of signal transducing histidine kinase"/>
    <property type="match status" value="1"/>
</dbReference>
<evidence type="ECO:0000256" key="5">
    <source>
        <dbReference type="ARBA" id="ARBA00022679"/>
    </source>
</evidence>
<dbReference type="Gene3D" id="2.10.70.100">
    <property type="match status" value="1"/>
</dbReference>
<keyword evidence="5" id="KW-0808">Transferase</keyword>
<evidence type="ECO:0000256" key="3">
    <source>
        <dbReference type="ARBA" id="ARBA00012438"/>
    </source>
</evidence>
<dbReference type="PROSITE" id="PS50885">
    <property type="entry name" value="HAMP"/>
    <property type="match status" value="1"/>
</dbReference>
<dbReference type="InterPro" id="IPR050736">
    <property type="entry name" value="Sensor_HK_Regulatory"/>
</dbReference>
<dbReference type="PANTHER" id="PTHR43711">
    <property type="entry name" value="TWO-COMPONENT HISTIDINE KINASE"/>
    <property type="match status" value="1"/>
</dbReference>
<dbReference type="OrthoDB" id="9770795at2"/>
<dbReference type="SMART" id="SM00086">
    <property type="entry name" value="PAC"/>
    <property type="match status" value="1"/>
</dbReference>
<dbReference type="SMART" id="SM00387">
    <property type="entry name" value="HATPase_c"/>
    <property type="match status" value="1"/>
</dbReference>
<dbReference type="PANTHER" id="PTHR43711:SF1">
    <property type="entry name" value="HISTIDINE KINASE 1"/>
    <property type="match status" value="1"/>
</dbReference>
<keyword evidence="6" id="KW-0418">Kinase</keyword>
<keyword evidence="4" id="KW-0597">Phosphoprotein</keyword>
<accession>A0A1H6LYE4</accession>
<keyword evidence="8" id="KW-0812">Transmembrane</keyword>
<dbReference type="Pfam" id="PF02518">
    <property type="entry name" value="HATPase_c"/>
    <property type="match status" value="1"/>
</dbReference>
<evidence type="ECO:0000313" key="13">
    <source>
        <dbReference type="Proteomes" id="UP000182272"/>
    </source>
</evidence>
<feature type="domain" description="HAMP" evidence="11">
    <location>
        <begin position="405"/>
        <end position="457"/>
    </location>
</feature>
<feature type="domain" description="Histidine kinase" evidence="9">
    <location>
        <begin position="606"/>
        <end position="821"/>
    </location>
</feature>